<protein>
    <submittedName>
        <fullName evidence="1">Uncharacterized protein</fullName>
    </submittedName>
</protein>
<gene>
    <name evidence="1" type="ORF">HPB48_019174</name>
</gene>
<comment type="caution">
    <text evidence="1">The sequence shown here is derived from an EMBL/GenBank/DDBJ whole genome shotgun (WGS) entry which is preliminary data.</text>
</comment>
<reference evidence="1 2" key="1">
    <citation type="journal article" date="2020" name="Cell">
        <title>Large-Scale Comparative Analyses of Tick Genomes Elucidate Their Genetic Diversity and Vector Capacities.</title>
        <authorList>
            <consortium name="Tick Genome and Microbiome Consortium (TIGMIC)"/>
            <person name="Jia N."/>
            <person name="Wang J."/>
            <person name="Shi W."/>
            <person name="Du L."/>
            <person name="Sun Y."/>
            <person name="Zhan W."/>
            <person name="Jiang J.F."/>
            <person name="Wang Q."/>
            <person name="Zhang B."/>
            <person name="Ji P."/>
            <person name="Bell-Sakyi L."/>
            <person name="Cui X.M."/>
            <person name="Yuan T.T."/>
            <person name="Jiang B.G."/>
            <person name="Yang W.F."/>
            <person name="Lam T.T."/>
            <person name="Chang Q.C."/>
            <person name="Ding S.J."/>
            <person name="Wang X.J."/>
            <person name="Zhu J.G."/>
            <person name="Ruan X.D."/>
            <person name="Zhao L."/>
            <person name="Wei J.T."/>
            <person name="Ye R.Z."/>
            <person name="Que T.C."/>
            <person name="Du C.H."/>
            <person name="Zhou Y.H."/>
            <person name="Cheng J.X."/>
            <person name="Dai P.F."/>
            <person name="Guo W.B."/>
            <person name="Han X.H."/>
            <person name="Huang E.J."/>
            <person name="Li L.F."/>
            <person name="Wei W."/>
            <person name="Gao Y.C."/>
            <person name="Liu J.Z."/>
            <person name="Shao H.Z."/>
            <person name="Wang X."/>
            <person name="Wang C.C."/>
            <person name="Yang T.C."/>
            <person name="Huo Q.B."/>
            <person name="Li W."/>
            <person name="Chen H.Y."/>
            <person name="Chen S.E."/>
            <person name="Zhou L.G."/>
            <person name="Ni X.B."/>
            <person name="Tian J.H."/>
            <person name="Sheng Y."/>
            <person name="Liu T."/>
            <person name="Pan Y.S."/>
            <person name="Xia L.Y."/>
            <person name="Li J."/>
            <person name="Zhao F."/>
            <person name="Cao W.C."/>
        </authorList>
    </citation>
    <scope>NUCLEOTIDE SEQUENCE [LARGE SCALE GENOMIC DNA]</scope>
    <source>
        <strain evidence="1">HaeL-2018</strain>
    </source>
</reference>
<keyword evidence="2" id="KW-1185">Reference proteome</keyword>
<evidence type="ECO:0000313" key="2">
    <source>
        <dbReference type="Proteomes" id="UP000821853"/>
    </source>
</evidence>
<dbReference type="EMBL" id="JABSTR010000005">
    <property type="protein sequence ID" value="KAH9372101.1"/>
    <property type="molecule type" value="Genomic_DNA"/>
</dbReference>
<dbReference type="VEuPathDB" id="VectorBase:HLOH_057710"/>
<dbReference type="Proteomes" id="UP000821853">
    <property type="component" value="Chromosome 3"/>
</dbReference>
<evidence type="ECO:0000313" key="1">
    <source>
        <dbReference type="EMBL" id="KAH9372101.1"/>
    </source>
</evidence>
<name>A0A9J6G9T0_HAELO</name>
<accession>A0A9J6G9T0</accession>
<organism evidence="1 2">
    <name type="scientific">Haemaphysalis longicornis</name>
    <name type="common">Bush tick</name>
    <dbReference type="NCBI Taxonomy" id="44386"/>
    <lineage>
        <taxon>Eukaryota</taxon>
        <taxon>Metazoa</taxon>
        <taxon>Ecdysozoa</taxon>
        <taxon>Arthropoda</taxon>
        <taxon>Chelicerata</taxon>
        <taxon>Arachnida</taxon>
        <taxon>Acari</taxon>
        <taxon>Parasitiformes</taxon>
        <taxon>Ixodida</taxon>
        <taxon>Ixodoidea</taxon>
        <taxon>Ixodidae</taxon>
        <taxon>Haemaphysalinae</taxon>
        <taxon>Haemaphysalis</taxon>
    </lineage>
</organism>
<sequence>MKYLLSEKKFQFVLTRKMSSERLQSFLGCLRKTAGRNRTEIRENSRCRYREDPEDRNNCSVCKQQRNEL</sequence>
<dbReference type="AlphaFoldDB" id="A0A9J6G9T0"/>
<proteinExistence type="predicted"/>